<dbReference type="GO" id="GO:0004852">
    <property type="term" value="F:uroporphyrinogen-III synthase activity"/>
    <property type="evidence" value="ECO:0007669"/>
    <property type="project" value="InterPro"/>
</dbReference>
<dbReference type="EMBL" id="ML178915">
    <property type="protein sequence ID" value="TFK95180.1"/>
    <property type="molecule type" value="Genomic_DNA"/>
</dbReference>
<dbReference type="InterPro" id="IPR039793">
    <property type="entry name" value="UROS/Hem4"/>
</dbReference>
<evidence type="ECO:0000313" key="4">
    <source>
        <dbReference type="Proteomes" id="UP000305067"/>
    </source>
</evidence>
<feature type="domain" description="Tetrapyrrole biosynthesis uroporphyrinogen III synthase" evidence="2">
    <location>
        <begin position="50"/>
        <end position="306"/>
    </location>
</feature>
<name>A0A5C3Q458_9AGAR</name>
<dbReference type="Proteomes" id="UP000305067">
    <property type="component" value="Unassembled WGS sequence"/>
</dbReference>
<dbReference type="GO" id="GO:0005829">
    <property type="term" value="C:cytosol"/>
    <property type="evidence" value="ECO:0007669"/>
    <property type="project" value="TreeGrafter"/>
</dbReference>
<reference evidence="3 4" key="1">
    <citation type="journal article" date="2019" name="Nat. Ecol. Evol.">
        <title>Megaphylogeny resolves global patterns of mushroom evolution.</title>
        <authorList>
            <person name="Varga T."/>
            <person name="Krizsan K."/>
            <person name="Foldi C."/>
            <person name="Dima B."/>
            <person name="Sanchez-Garcia M."/>
            <person name="Sanchez-Ramirez S."/>
            <person name="Szollosi G.J."/>
            <person name="Szarkandi J.G."/>
            <person name="Papp V."/>
            <person name="Albert L."/>
            <person name="Andreopoulos W."/>
            <person name="Angelini C."/>
            <person name="Antonin V."/>
            <person name="Barry K.W."/>
            <person name="Bougher N.L."/>
            <person name="Buchanan P."/>
            <person name="Buyck B."/>
            <person name="Bense V."/>
            <person name="Catcheside P."/>
            <person name="Chovatia M."/>
            <person name="Cooper J."/>
            <person name="Damon W."/>
            <person name="Desjardin D."/>
            <person name="Finy P."/>
            <person name="Geml J."/>
            <person name="Haridas S."/>
            <person name="Hughes K."/>
            <person name="Justo A."/>
            <person name="Karasinski D."/>
            <person name="Kautmanova I."/>
            <person name="Kiss B."/>
            <person name="Kocsube S."/>
            <person name="Kotiranta H."/>
            <person name="LaButti K.M."/>
            <person name="Lechner B.E."/>
            <person name="Liimatainen K."/>
            <person name="Lipzen A."/>
            <person name="Lukacs Z."/>
            <person name="Mihaltcheva S."/>
            <person name="Morgado L.N."/>
            <person name="Niskanen T."/>
            <person name="Noordeloos M.E."/>
            <person name="Ohm R.A."/>
            <person name="Ortiz-Santana B."/>
            <person name="Ovrebo C."/>
            <person name="Racz N."/>
            <person name="Riley R."/>
            <person name="Savchenko A."/>
            <person name="Shiryaev A."/>
            <person name="Soop K."/>
            <person name="Spirin V."/>
            <person name="Szebenyi C."/>
            <person name="Tomsovsky M."/>
            <person name="Tulloss R.E."/>
            <person name="Uehling J."/>
            <person name="Grigoriev I.V."/>
            <person name="Vagvolgyi C."/>
            <person name="Papp T."/>
            <person name="Martin F.M."/>
            <person name="Miettinen O."/>
            <person name="Hibbett D.S."/>
            <person name="Nagy L.G."/>
        </authorList>
    </citation>
    <scope>NUCLEOTIDE SEQUENCE [LARGE SCALE GENOMIC DNA]</scope>
    <source>
        <strain evidence="3 4">CBS 309.79</strain>
    </source>
</reference>
<dbReference type="OrthoDB" id="5595751at2759"/>
<dbReference type="Pfam" id="PF02602">
    <property type="entry name" value="HEM4"/>
    <property type="match status" value="1"/>
</dbReference>
<evidence type="ECO:0000256" key="1">
    <source>
        <dbReference type="SAM" id="MobiDB-lite"/>
    </source>
</evidence>
<dbReference type="SUPFAM" id="SSF69618">
    <property type="entry name" value="HemD-like"/>
    <property type="match status" value="1"/>
</dbReference>
<keyword evidence="4" id="KW-1185">Reference proteome</keyword>
<dbReference type="STRING" id="1884261.A0A5C3Q458"/>
<evidence type="ECO:0000259" key="2">
    <source>
        <dbReference type="Pfam" id="PF02602"/>
    </source>
</evidence>
<dbReference type="PANTHER" id="PTHR12390">
    <property type="entry name" value="UROPORPHYRINOGEN III SYNTHASE"/>
    <property type="match status" value="1"/>
</dbReference>
<sequence length="322" mass="35009">MPPKACVLLLRTSDDKPVDSTNPHDKYEQAIRSRLTSYTSGTLEVHSLGVLKTQATNVQQLASLNPSGISGVVFTSARACKTWNAAMLVRGDIKSGSDYFYDVLSIWLNSVKLAHWAASGALFYAVGKGTAGALKNHQLDFRGTQSGTAEKLGDFIAADPELKKRQQLDSSLLLYLTGDKNRDVLPKKLKEVGIELIELQAYETRYDEHFGEVLEELLGCIRESSRVILGFFAPSSAKMALPVLQQQGIPIPNRSQNDSHDAESNSHGTPRVDIVAIGPTTAEYLSNEENIHVATTASKPTPEGLAEVVDVILSRRDTTGIS</sequence>
<evidence type="ECO:0000313" key="3">
    <source>
        <dbReference type="EMBL" id="TFK95180.1"/>
    </source>
</evidence>
<organism evidence="3 4">
    <name type="scientific">Pterulicium gracile</name>
    <dbReference type="NCBI Taxonomy" id="1884261"/>
    <lineage>
        <taxon>Eukaryota</taxon>
        <taxon>Fungi</taxon>
        <taxon>Dikarya</taxon>
        <taxon>Basidiomycota</taxon>
        <taxon>Agaricomycotina</taxon>
        <taxon>Agaricomycetes</taxon>
        <taxon>Agaricomycetidae</taxon>
        <taxon>Agaricales</taxon>
        <taxon>Pleurotineae</taxon>
        <taxon>Pterulaceae</taxon>
        <taxon>Pterulicium</taxon>
    </lineage>
</organism>
<dbReference type="GO" id="GO:0006782">
    <property type="term" value="P:protoporphyrinogen IX biosynthetic process"/>
    <property type="evidence" value="ECO:0007669"/>
    <property type="project" value="UniProtKB-UniPathway"/>
</dbReference>
<dbReference type="InterPro" id="IPR003754">
    <property type="entry name" value="4pyrrol_synth_uPrphyn_synth"/>
</dbReference>
<dbReference type="GO" id="GO:0006780">
    <property type="term" value="P:uroporphyrinogen III biosynthetic process"/>
    <property type="evidence" value="ECO:0007669"/>
    <property type="project" value="InterPro"/>
</dbReference>
<dbReference type="CDD" id="cd06578">
    <property type="entry name" value="HemD"/>
    <property type="match status" value="1"/>
</dbReference>
<dbReference type="InterPro" id="IPR036108">
    <property type="entry name" value="4pyrrol_syn_uPrphyn_synt_sf"/>
</dbReference>
<gene>
    <name evidence="3" type="ORF">BDV98DRAFT_587281</name>
</gene>
<dbReference type="PANTHER" id="PTHR12390:SF0">
    <property type="entry name" value="UROPORPHYRINOGEN-III SYNTHASE"/>
    <property type="match status" value="1"/>
</dbReference>
<feature type="region of interest" description="Disordered" evidence="1">
    <location>
        <begin position="249"/>
        <end position="272"/>
    </location>
</feature>
<accession>A0A5C3Q458</accession>
<dbReference type="UniPathway" id="UPA00251">
    <property type="reaction ID" value="UER00320"/>
</dbReference>
<protein>
    <submittedName>
        <fullName evidence="3">Tetrapyrrole biosynthesis, uroporphyrinogen III synthase</fullName>
    </submittedName>
</protein>
<dbReference type="AlphaFoldDB" id="A0A5C3Q458"/>
<dbReference type="Gene3D" id="3.40.50.10090">
    <property type="match status" value="2"/>
</dbReference>
<proteinExistence type="predicted"/>